<evidence type="ECO:0000313" key="11">
    <source>
        <dbReference type="Proteomes" id="UP000019484"/>
    </source>
</evidence>
<evidence type="ECO:0000313" key="10">
    <source>
        <dbReference type="EMBL" id="EXJ85845.1"/>
    </source>
</evidence>
<dbReference type="PANTHER" id="PTHR40468:SF1">
    <property type="entry name" value="TOPOISOMERASE I DAMAGE AFFECTED PROTEIN 11"/>
    <property type="match status" value="1"/>
</dbReference>
<comment type="subcellular location">
    <subcellularLocation>
        <location evidence="2">Cytoplasm</location>
    </subcellularLocation>
    <subcellularLocation>
        <location evidence="1">Nucleus</location>
    </subcellularLocation>
</comment>
<dbReference type="Proteomes" id="UP000019484">
    <property type="component" value="Unassembled WGS sequence"/>
</dbReference>
<feature type="region of interest" description="Disordered" evidence="9">
    <location>
        <begin position="251"/>
        <end position="278"/>
    </location>
</feature>
<comment type="caution">
    <text evidence="10">The sequence shown here is derived from an EMBL/GenBank/DDBJ whole genome shotgun (WGS) entry which is preliminary data.</text>
</comment>
<evidence type="ECO:0000256" key="7">
    <source>
        <dbReference type="ARBA" id="ARBA00023163"/>
    </source>
</evidence>
<evidence type="ECO:0000256" key="5">
    <source>
        <dbReference type="ARBA" id="ARBA00022491"/>
    </source>
</evidence>
<comment type="similarity">
    <text evidence="3">Belongs to the WHI5/NRM1 family.</text>
</comment>
<feature type="region of interest" description="Disordered" evidence="9">
    <location>
        <begin position="1"/>
        <end position="24"/>
    </location>
</feature>
<feature type="compositionally biased region" description="Low complexity" evidence="9">
    <location>
        <begin position="206"/>
        <end position="217"/>
    </location>
</feature>
<evidence type="ECO:0000256" key="8">
    <source>
        <dbReference type="ARBA" id="ARBA00023242"/>
    </source>
</evidence>
<reference evidence="10 11" key="1">
    <citation type="submission" date="2013-03" db="EMBL/GenBank/DDBJ databases">
        <title>The Genome Sequence of Capronia coronata CBS 617.96.</title>
        <authorList>
            <consortium name="The Broad Institute Genomics Platform"/>
            <person name="Cuomo C."/>
            <person name="de Hoog S."/>
            <person name="Gorbushina A."/>
            <person name="Walker B."/>
            <person name="Young S.K."/>
            <person name="Zeng Q."/>
            <person name="Gargeya S."/>
            <person name="Fitzgerald M."/>
            <person name="Haas B."/>
            <person name="Abouelleil A."/>
            <person name="Allen A.W."/>
            <person name="Alvarado L."/>
            <person name="Arachchi H.M."/>
            <person name="Berlin A.M."/>
            <person name="Chapman S.B."/>
            <person name="Gainer-Dewar J."/>
            <person name="Goldberg J."/>
            <person name="Griggs A."/>
            <person name="Gujja S."/>
            <person name="Hansen M."/>
            <person name="Howarth C."/>
            <person name="Imamovic A."/>
            <person name="Ireland A."/>
            <person name="Larimer J."/>
            <person name="McCowan C."/>
            <person name="Murphy C."/>
            <person name="Pearson M."/>
            <person name="Poon T.W."/>
            <person name="Priest M."/>
            <person name="Roberts A."/>
            <person name="Saif S."/>
            <person name="Shea T."/>
            <person name="Sisk P."/>
            <person name="Sykes S."/>
            <person name="Wortman J."/>
            <person name="Nusbaum C."/>
            <person name="Birren B."/>
        </authorList>
    </citation>
    <scope>NUCLEOTIDE SEQUENCE [LARGE SCALE GENOMIC DNA]</scope>
    <source>
        <strain evidence="10 11">CBS 617.96</strain>
    </source>
</reference>
<gene>
    <name evidence="10" type="ORF">A1O1_06214</name>
</gene>
<keyword evidence="5" id="KW-0678">Repressor</keyword>
<evidence type="ECO:0000256" key="1">
    <source>
        <dbReference type="ARBA" id="ARBA00004123"/>
    </source>
</evidence>
<evidence type="ECO:0000256" key="4">
    <source>
        <dbReference type="ARBA" id="ARBA00022490"/>
    </source>
</evidence>
<dbReference type="HOGENOM" id="CLU_025591_0_0_1"/>
<keyword evidence="7" id="KW-0804">Transcription</keyword>
<keyword evidence="4" id="KW-0963">Cytoplasm</keyword>
<dbReference type="GeneID" id="19161082"/>
<accession>W9Y8B7</accession>
<name>W9Y8B7_9EURO</name>
<protein>
    <submittedName>
        <fullName evidence="10">Uncharacterized protein</fullName>
    </submittedName>
</protein>
<evidence type="ECO:0000256" key="9">
    <source>
        <dbReference type="SAM" id="MobiDB-lite"/>
    </source>
</evidence>
<keyword evidence="6" id="KW-0805">Transcription regulation</keyword>
<dbReference type="EMBL" id="AMWN01000005">
    <property type="protein sequence ID" value="EXJ85845.1"/>
    <property type="molecule type" value="Genomic_DNA"/>
</dbReference>
<evidence type="ECO:0000256" key="6">
    <source>
        <dbReference type="ARBA" id="ARBA00023015"/>
    </source>
</evidence>
<evidence type="ECO:0000256" key="3">
    <source>
        <dbReference type="ARBA" id="ARBA00006922"/>
    </source>
</evidence>
<keyword evidence="11" id="KW-1185">Reference proteome</keyword>
<feature type="compositionally biased region" description="Polar residues" evidence="9">
    <location>
        <begin position="130"/>
        <end position="145"/>
    </location>
</feature>
<keyword evidence="8" id="KW-0539">Nucleus</keyword>
<evidence type="ECO:0000256" key="2">
    <source>
        <dbReference type="ARBA" id="ARBA00004496"/>
    </source>
</evidence>
<dbReference type="STRING" id="1182541.W9Y8B7"/>
<feature type="compositionally biased region" description="Polar residues" evidence="9">
    <location>
        <begin position="152"/>
        <end position="166"/>
    </location>
</feature>
<feature type="region of interest" description="Disordered" evidence="9">
    <location>
        <begin position="56"/>
        <end position="226"/>
    </location>
</feature>
<dbReference type="AlphaFoldDB" id="W9Y8B7"/>
<dbReference type="InterPro" id="IPR013734">
    <property type="entry name" value="TF_Nrm1/Whi5"/>
</dbReference>
<dbReference type="RefSeq" id="XP_007725283.1">
    <property type="nucleotide sequence ID" value="XM_007727093.1"/>
</dbReference>
<dbReference type="Pfam" id="PF08528">
    <property type="entry name" value="Whi5"/>
    <property type="match status" value="1"/>
</dbReference>
<feature type="compositionally biased region" description="Polar residues" evidence="9">
    <location>
        <begin position="340"/>
        <end position="359"/>
    </location>
</feature>
<dbReference type="OrthoDB" id="2163387at2759"/>
<dbReference type="GO" id="GO:0005634">
    <property type="term" value="C:nucleus"/>
    <property type="evidence" value="ECO:0007669"/>
    <property type="project" value="UniProtKB-SubCell"/>
</dbReference>
<dbReference type="eggNOG" id="ENOG502RZ4H">
    <property type="taxonomic scope" value="Eukaryota"/>
</dbReference>
<dbReference type="PANTHER" id="PTHR40468">
    <property type="entry name" value="YALI0A15257P"/>
    <property type="match status" value="1"/>
</dbReference>
<organism evidence="10 11">
    <name type="scientific">Capronia coronata CBS 617.96</name>
    <dbReference type="NCBI Taxonomy" id="1182541"/>
    <lineage>
        <taxon>Eukaryota</taxon>
        <taxon>Fungi</taxon>
        <taxon>Dikarya</taxon>
        <taxon>Ascomycota</taxon>
        <taxon>Pezizomycotina</taxon>
        <taxon>Eurotiomycetes</taxon>
        <taxon>Chaetothyriomycetidae</taxon>
        <taxon>Chaetothyriales</taxon>
        <taxon>Herpotrichiellaceae</taxon>
        <taxon>Capronia</taxon>
    </lineage>
</organism>
<proteinExistence type="inferred from homology"/>
<feature type="compositionally biased region" description="Low complexity" evidence="9">
    <location>
        <begin position="1"/>
        <end position="13"/>
    </location>
</feature>
<dbReference type="GO" id="GO:0005737">
    <property type="term" value="C:cytoplasm"/>
    <property type="evidence" value="ECO:0007669"/>
    <property type="project" value="UniProtKB-SubCell"/>
</dbReference>
<feature type="region of interest" description="Disordered" evidence="9">
    <location>
        <begin position="340"/>
        <end position="374"/>
    </location>
</feature>
<sequence>MASQQQQQQQQQQQHHHPYAAAQVAEKVMRRVEIAKVARNLQDCLAFASFKAQNGWQDRTLSTIEPEVTEKLKRKRPFLEDDGPSDGSSGTDDEYVPTPSIAKNRFARPSNGKFKVPEPPGGARKKRVRSSSTNGRDRQSSSMTWKQDHRLTQSSPVLGRSHSFQGNRLFHSDTAGMPQTAQDDSPMFDVRSDDEDHDMPMPPFSDHPSSSILSSSPPRTPPPTKRLLNVNAKQAGADLLLYLANSPSRSPAINIHRTSSSSKEPPSTPPSQNYHLPSSVMTTPGTQLGLFNGALQTPGQNFNLADFCNVTPSPAQAQWGGRTPNAAKTPSRFARRSLNFDSMQPPSGSPTLQRKTPTTKGLALQLGEELIPRS</sequence>